<organism evidence="2 3">
    <name type="scientific">Penicillium vulpinum</name>
    <dbReference type="NCBI Taxonomy" id="29845"/>
    <lineage>
        <taxon>Eukaryota</taxon>
        <taxon>Fungi</taxon>
        <taxon>Dikarya</taxon>
        <taxon>Ascomycota</taxon>
        <taxon>Pezizomycotina</taxon>
        <taxon>Eurotiomycetes</taxon>
        <taxon>Eurotiomycetidae</taxon>
        <taxon>Eurotiales</taxon>
        <taxon>Aspergillaceae</taxon>
        <taxon>Penicillium</taxon>
    </lineage>
</organism>
<dbReference type="OrthoDB" id="4340785at2759"/>
<accession>A0A1V6RX95</accession>
<evidence type="ECO:0000313" key="3">
    <source>
        <dbReference type="Proteomes" id="UP000191518"/>
    </source>
</evidence>
<gene>
    <name evidence="2" type="ORF">PENVUL_c019G03700</name>
</gene>
<feature type="region of interest" description="Disordered" evidence="1">
    <location>
        <begin position="59"/>
        <end position="81"/>
    </location>
</feature>
<comment type="caution">
    <text evidence="2">The sequence shown here is derived from an EMBL/GenBank/DDBJ whole genome shotgun (WGS) entry which is preliminary data.</text>
</comment>
<protein>
    <submittedName>
        <fullName evidence="2">Uncharacterized protein</fullName>
    </submittedName>
</protein>
<evidence type="ECO:0000256" key="1">
    <source>
        <dbReference type="SAM" id="MobiDB-lite"/>
    </source>
</evidence>
<name>A0A1V6RX95_9EURO</name>
<evidence type="ECO:0000313" key="2">
    <source>
        <dbReference type="EMBL" id="OQE06150.1"/>
    </source>
</evidence>
<proteinExistence type="predicted"/>
<reference evidence="3" key="1">
    <citation type="journal article" date="2017" name="Nat. Microbiol.">
        <title>Global analysis of biosynthetic gene clusters reveals vast potential of secondary metabolite production in Penicillium species.</title>
        <authorList>
            <person name="Nielsen J.C."/>
            <person name="Grijseels S."/>
            <person name="Prigent S."/>
            <person name="Ji B."/>
            <person name="Dainat J."/>
            <person name="Nielsen K.F."/>
            <person name="Frisvad J.C."/>
            <person name="Workman M."/>
            <person name="Nielsen J."/>
        </authorList>
    </citation>
    <scope>NUCLEOTIDE SEQUENCE [LARGE SCALE GENOMIC DNA]</scope>
    <source>
        <strain evidence="3">IBT 29486</strain>
    </source>
</reference>
<dbReference type="Proteomes" id="UP000191518">
    <property type="component" value="Unassembled WGS sequence"/>
</dbReference>
<keyword evidence="3" id="KW-1185">Reference proteome</keyword>
<dbReference type="AlphaFoldDB" id="A0A1V6RX95"/>
<sequence length="81" mass="9062">MTSNTDRESAGYQLDVPAEQVAKLDAKGKKSAEKRAKTFTPEKNKTFIGPVDIALMEDASKASEERRKHITEQPVDHFSKK</sequence>
<dbReference type="EMBL" id="MDYP01000019">
    <property type="protein sequence ID" value="OQE06150.1"/>
    <property type="molecule type" value="Genomic_DNA"/>
</dbReference>